<dbReference type="PANTHER" id="PTHR30419:SF2">
    <property type="entry name" value="LYSR FAMILY TRANSCRIPTIONAL REGULATOR"/>
    <property type="match status" value="1"/>
</dbReference>
<dbReference type="SUPFAM" id="SSF46785">
    <property type="entry name" value="Winged helix' DNA-binding domain"/>
    <property type="match status" value="1"/>
</dbReference>
<dbReference type="Gene3D" id="1.10.10.10">
    <property type="entry name" value="Winged helix-like DNA-binding domain superfamily/Winged helix DNA-binding domain"/>
    <property type="match status" value="1"/>
</dbReference>
<dbReference type="OrthoDB" id="8839922at2"/>
<evidence type="ECO:0000256" key="1">
    <source>
        <dbReference type="ARBA" id="ARBA00009437"/>
    </source>
</evidence>
<gene>
    <name evidence="6" type="ORF">B597_007690</name>
</gene>
<dbReference type="PROSITE" id="PS50931">
    <property type="entry name" value="HTH_LYSR"/>
    <property type="match status" value="1"/>
</dbReference>
<dbReference type="AlphaFoldDB" id="A0A061JUE2"/>
<evidence type="ECO:0000259" key="5">
    <source>
        <dbReference type="PROSITE" id="PS50931"/>
    </source>
</evidence>
<proteinExistence type="inferred from homology"/>
<dbReference type="eggNOG" id="COG0583">
    <property type="taxonomic scope" value="Bacteria"/>
</dbReference>
<evidence type="ECO:0000256" key="2">
    <source>
        <dbReference type="ARBA" id="ARBA00023015"/>
    </source>
</evidence>
<keyword evidence="3" id="KW-0238">DNA-binding</keyword>
<dbReference type="PANTHER" id="PTHR30419">
    <property type="entry name" value="HTH-TYPE TRANSCRIPTIONAL REGULATOR YBHD"/>
    <property type="match status" value="1"/>
</dbReference>
<dbReference type="RefSeq" id="WP_003292769.1">
    <property type="nucleotide sequence ID" value="NZ_KK020675.1"/>
</dbReference>
<dbReference type="SUPFAM" id="SSF53850">
    <property type="entry name" value="Periplasmic binding protein-like II"/>
    <property type="match status" value="1"/>
</dbReference>
<evidence type="ECO:0000313" key="6">
    <source>
        <dbReference type="EMBL" id="EWC41799.1"/>
    </source>
</evidence>
<dbReference type="InterPro" id="IPR000847">
    <property type="entry name" value="LysR_HTH_N"/>
</dbReference>
<dbReference type="Pfam" id="PF00126">
    <property type="entry name" value="HTH_1"/>
    <property type="match status" value="1"/>
</dbReference>
<keyword evidence="4" id="KW-0804">Transcription</keyword>
<comment type="similarity">
    <text evidence="1">Belongs to the LysR transcriptional regulatory family.</text>
</comment>
<dbReference type="EMBL" id="AMCZ02000007">
    <property type="protein sequence ID" value="EWC41799.1"/>
    <property type="molecule type" value="Genomic_DNA"/>
</dbReference>
<keyword evidence="2" id="KW-0805">Transcription regulation</keyword>
<dbReference type="HOGENOM" id="CLU_039613_6_0_6"/>
<reference evidence="6 7" key="1">
    <citation type="journal article" date="2013" name="Genome Announc.">
        <title>Draft Genome of the Nitrogen-Fixing Bacterium Pseudomonas stutzeri Strain KOS6 Isolated from Industrial Hydrocarbon Sludge.</title>
        <authorList>
            <person name="Grigoryeva T.V."/>
            <person name="Laikov A.V."/>
            <person name="Naumova R.P."/>
            <person name="Manolov A.I."/>
            <person name="Larin A.K."/>
            <person name="Karpova I.Y."/>
            <person name="Semashko T.A."/>
            <person name="Alexeev D.G."/>
            <person name="Kostryukova E.S."/>
            <person name="Muller R."/>
            <person name="Govorun V.M."/>
        </authorList>
    </citation>
    <scope>NUCLEOTIDE SEQUENCE [LARGE SCALE GENOMIC DNA]</scope>
    <source>
        <strain evidence="6 7">KOS6</strain>
    </source>
</reference>
<dbReference type="InterPro" id="IPR036390">
    <property type="entry name" value="WH_DNA-bd_sf"/>
</dbReference>
<comment type="caution">
    <text evidence="6">The sequence shown here is derived from an EMBL/GenBank/DDBJ whole genome shotgun (WGS) entry which is preliminary data.</text>
</comment>
<evidence type="ECO:0000256" key="4">
    <source>
        <dbReference type="ARBA" id="ARBA00023163"/>
    </source>
</evidence>
<protein>
    <submittedName>
        <fullName evidence="6">LysR family transcriptional regulator</fullName>
    </submittedName>
</protein>
<dbReference type="InterPro" id="IPR050950">
    <property type="entry name" value="HTH-type_LysR_regulators"/>
</dbReference>
<dbReference type="Gene3D" id="3.40.190.290">
    <property type="match status" value="1"/>
</dbReference>
<dbReference type="InterPro" id="IPR036388">
    <property type="entry name" value="WH-like_DNA-bd_sf"/>
</dbReference>
<evidence type="ECO:0000256" key="3">
    <source>
        <dbReference type="ARBA" id="ARBA00023125"/>
    </source>
</evidence>
<dbReference type="GO" id="GO:0003677">
    <property type="term" value="F:DNA binding"/>
    <property type="evidence" value="ECO:0007669"/>
    <property type="project" value="UniProtKB-KW"/>
</dbReference>
<sequence length="322" mass="34570">MSRRLRIHSPAIHYFDMVRRCQSIREASRRLNVASSAVNRQILKLEDEVGTPLFERLPGGLRLTAAGEIFARHVIVVLQDAERVRSELDALQGLRTGHVEIATVSGVTTDLLPGVLEQLRERYPRVTVGVTSLGSQAIPEAVTSGQADIGLAFALPRTADLQQLGVGHFRLGAIVHPDHPLAARSDVSFATCAEYPLILAKSDLSIHHLLAPLLARTRPRHKAPLETSSVELALQMAKRGAGVAFQTRIGIEAELASGTLVHVPLNDGGSVFSDLGVYVRSSRYLPVAVDAFVRALSEQIAEREAAQAGKATAASAGETRAG</sequence>
<dbReference type="InterPro" id="IPR005119">
    <property type="entry name" value="LysR_subst-bd"/>
</dbReference>
<dbReference type="Proteomes" id="UP000026923">
    <property type="component" value="Unassembled WGS sequence"/>
</dbReference>
<feature type="domain" description="HTH lysR-type" evidence="5">
    <location>
        <begin position="12"/>
        <end position="64"/>
    </location>
</feature>
<dbReference type="GO" id="GO:0005829">
    <property type="term" value="C:cytosol"/>
    <property type="evidence" value="ECO:0007669"/>
    <property type="project" value="TreeGrafter"/>
</dbReference>
<evidence type="ECO:0000313" key="7">
    <source>
        <dbReference type="Proteomes" id="UP000026923"/>
    </source>
</evidence>
<accession>A0A061JUE2</accession>
<dbReference type="GO" id="GO:0003700">
    <property type="term" value="F:DNA-binding transcription factor activity"/>
    <property type="evidence" value="ECO:0007669"/>
    <property type="project" value="InterPro"/>
</dbReference>
<organism evidence="6 7">
    <name type="scientific">Stutzerimonas stutzeri KOS6</name>
    <dbReference type="NCBI Taxonomy" id="1218352"/>
    <lineage>
        <taxon>Bacteria</taxon>
        <taxon>Pseudomonadati</taxon>
        <taxon>Pseudomonadota</taxon>
        <taxon>Gammaproteobacteria</taxon>
        <taxon>Pseudomonadales</taxon>
        <taxon>Pseudomonadaceae</taxon>
        <taxon>Stutzerimonas</taxon>
    </lineage>
</organism>
<dbReference type="Pfam" id="PF03466">
    <property type="entry name" value="LysR_substrate"/>
    <property type="match status" value="1"/>
</dbReference>
<name>A0A061JUE2_STUST</name>